<feature type="region of interest" description="Disordered" evidence="6">
    <location>
        <begin position="205"/>
        <end position="245"/>
    </location>
</feature>
<dbReference type="PANTHER" id="PTHR43124">
    <property type="entry name" value="PURINE EFFLUX PUMP PBUE"/>
    <property type="match status" value="1"/>
</dbReference>
<dbReference type="GO" id="GO:0005886">
    <property type="term" value="C:plasma membrane"/>
    <property type="evidence" value="ECO:0007669"/>
    <property type="project" value="UniProtKB-SubCell"/>
</dbReference>
<evidence type="ECO:0000313" key="10">
    <source>
        <dbReference type="Proteomes" id="UP000002194"/>
    </source>
</evidence>
<feature type="compositionally biased region" description="Low complexity" evidence="6">
    <location>
        <begin position="376"/>
        <end position="405"/>
    </location>
</feature>
<geneLocation type="plasmid" evidence="9 10">
    <name>pDV</name>
</geneLocation>
<evidence type="ECO:0000256" key="3">
    <source>
        <dbReference type="ARBA" id="ARBA00022692"/>
    </source>
</evidence>
<feature type="region of interest" description="Disordered" evidence="6">
    <location>
        <begin position="354"/>
        <end position="405"/>
    </location>
</feature>
<dbReference type="OrthoDB" id="1679175at2"/>
<feature type="transmembrane region" description="Helical" evidence="7">
    <location>
        <begin position="896"/>
        <end position="921"/>
    </location>
</feature>
<dbReference type="GO" id="GO:0022857">
    <property type="term" value="F:transmembrane transporter activity"/>
    <property type="evidence" value="ECO:0007669"/>
    <property type="project" value="InterPro"/>
</dbReference>
<dbReference type="SUPFAM" id="SSF103473">
    <property type="entry name" value="MFS general substrate transporter"/>
    <property type="match status" value="1"/>
</dbReference>
<feature type="transmembrane region" description="Helical" evidence="7">
    <location>
        <begin position="964"/>
        <end position="981"/>
    </location>
</feature>
<feature type="transmembrane region" description="Helical" evidence="7">
    <location>
        <begin position="841"/>
        <end position="860"/>
    </location>
</feature>
<dbReference type="InterPro" id="IPR050189">
    <property type="entry name" value="MFS_Efflux_Transporters"/>
</dbReference>
<dbReference type="InterPro" id="IPR011701">
    <property type="entry name" value="MFS"/>
</dbReference>
<evidence type="ECO:0000259" key="8">
    <source>
        <dbReference type="PROSITE" id="PS50850"/>
    </source>
</evidence>
<dbReference type="Gene3D" id="1.20.1250.20">
    <property type="entry name" value="MFS general substrate transporter like domains"/>
    <property type="match status" value="1"/>
</dbReference>
<feature type="transmembrane region" description="Helical" evidence="7">
    <location>
        <begin position="805"/>
        <end position="829"/>
    </location>
</feature>
<keyword evidence="3 7" id="KW-0812">Transmembrane</keyword>
<feature type="transmembrane region" description="Helical" evidence="7">
    <location>
        <begin position="708"/>
        <end position="729"/>
    </location>
</feature>
<feature type="transmembrane region" description="Helical" evidence="7">
    <location>
        <begin position="16"/>
        <end position="40"/>
    </location>
</feature>
<evidence type="ECO:0000256" key="1">
    <source>
        <dbReference type="ARBA" id="ARBA00004651"/>
    </source>
</evidence>
<feature type="transmembrane region" description="Helical" evidence="7">
    <location>
        <begin position="674"/>
        <end position="696"/>
    </location>
</feature>
<dbReference type="CDD" id="cd17489">
    <property type="entry name" value="MFS_YfcJ_like"/>
    <property type="match status" value="1"/>
</dbReference>
<gene>
    <name evidence="9" type="ordered locus">DVUA0148</name>
</gene>
<feature type="compositionally biased region" description="Low complexity" evidence="6">
    <location>
        <begin position="209"/>
        <end position="222"/>
    </location>
</feature>
<evidence type="ECO:0000256" key="4">
    <source>
        <dbReference type="ARBA" id="ARBA00022989"/>
    </source>
</evidence>
<dbReference type="EMBL" id="AE017286">
    <property type="protein sequence ID" value="AAS94451.1"/>
    <property type="molecule type" value="Genomic_DNA"/>
</dbReference>
<feature type="compositionally biased region" description="Low complexity" evidence="6">
    <location>
        <begin position="516"/>
        <end position="531"/>
    </location>
</feature>
<dbReference type="PANTHER" id="PTHR43124:SF3">
    <property type="entry name" value="CHLORAMPHENICOL EFFLUX PUMP RV0191"/>
    <property type="match status" value="1"/>
</dbReference>
<protein>
    <submittedName>
        <fullName evidence="9">Major facilitator superfamily protein</fullName>
    </submittedName>
</protein>
<feature type="transmembrane region" description="Helical" evidence="7">
    <location>
        <begin position="648"/>
        <end position="668"/>
    </location>
</feature>
<feature type="transmembrane region" description="Helical" evidence="7">
    <location>
        <begin position="735"/>
        <end position="758"/>
    </location>
</feature>
<feature type="region of interest" description="Disordered" evidence="6">
    <location>
        <begin position="765"/>
        <end position="786"/>
    </location>
</feature>
<accession>Q72WE1</accession>
<keyword evidence="4 7" id="KW-1133">Transmembrane helix</keyword>
<comment type="subcellular location">
    <subcellularLocation>
        <location evidence="1">Cell membrane</location>
        <topology evidence="1">Multi-pass membrane protein</topology>
    </subcellularLocation>
</comment>
<feature type="transmembrane region" description="Helical" evidence="7">
    <location>
        <begin position="584"/>
        <end position="603"/>
    </location>
</feature>
<dbReference type="EnsemblBacteria" id="AAS94451">
    <property type="protein sequence ID" value="AAS94451"/>
    <property type="gene ID" value="DVUA0148"/>
</dbReference>
<feature type="region of interest" description="Disordered" evidence="6">
    <location>
        <begin position="487"/>
        <end position="531"/>
    </location>
</feature>
<evidence type="ECO:0000313" key="9">
    <source>
        <dbReference type="EMBL" id="AAS94451.1"/>
    </source>
</evidence>
<name>Q72WE1_NITV2</name>
<feature type="transmembrane region" description="Helical" evidence="7">
    <location>
        <begin position="872"/>
        <end position="890"/>
    </location>
</feature>
<dbReference type="Proteomes" id="UP000002194">
    <property type="component" value="Plasmid pDV"/>
</dbReference>
<keyword evidence="2" id="KW-1003">Cell membrane</keyword>
<evidence type="ECO:0000256" key="7">
    <source>
        <dbReference type="SAM" id="Phobius"/>
    </source>
</evidence>
<sequence length="1005" mass="102666">MPHMTVNPARTLRFKVMAWGLLALLCAQMFYGVLVVSSLYRQYRGPMLTVQAIAGDDLARRLGRMARLGKPLDRISHLDAMLAPFRDTTSATALYVTDAAGAVLAAWDADTVLPRLEPPAQTSPVGVTGAQEFRRDEATWLVSPILGKDGDLVGRVLLRTDPQRLQAALRDAASYLPLFASVAGGSALLLVVLCLTLLPASGGAGQTGHAGQTGQARQTGQAVLAGQAGRAPREGRSEPAGHTLDARQWGRRARVALVAPLLVGQLCCSAALYAPLKGLHQRQSADIAAQLAEQLGRDLTSIVHKGVALGDIPGIDLHLRSLQQALPQVAAMGVTDTAGRLLAGATASTTLTPEAWLRLSDDGPTGRFDVPPPPGAGRAAPPSPADGNAQGADAGTGDTVTGGAAAGEAVPENTATGNAAAGDTISGGAGAGGGEVRVLMSGAAIRTGLREALLDTATVAVVAMLLLMELASMLLMHAHRALDGMGDAAHAPTREDGANAPDAPGINDINGISGITHTPGSTGGTATASLTDSPRLADTAKLMGTEDRATTDNLTDTPPRAHAAGRATAHANLLAETPGFMRPVIFFCMFAIDMGVSFIPLRLAELDATLFGLPRDVVMGLPVSAEMFMVAVAILLGGAAGERFGWRPLLLCGVLLAALGNLVSGTAASALGYIAARGIAGAGYGCINLAAQLHVMNHSDESNRAGNLAHMFAGLFAGAMCGSATGGLVADRLGYGPVFFVAAGMLLAVLGVLALCPARPHAPALGSRPAPHPGQTPEATSLDTAHDADGNAAGVLAFLRDRRMVGLLVCNIMPVAFVTVCLFQFFIPVYLSEGGASPADIGRVSMLFCLVVVFLGPLCGRLIDATPRKDRMLVVAGIAGALAIAALLMGGGIAEAVLAVVMLGVSNAIAASAQGTYALSLPVALRMGRARTMGVYNITERVGQVIGPVTFAVLLSLLGREGGLLAMAAGVAALTLLFMWLSGGDTARTAADATAVTTTGRHPNT</sequence>
<keyword evidence="5 7" id="KW-0472">Membrane</keyword>
<dbReference type="AlphaFoldDB" id="Q72WE1"/>
<dbReference type="PATRIC" id="fig|882.5.peg.3235"/>
<evidence type="ECO:0000256" key="5">
    <source>
        <dbReference type="ARBA" id="ARBA00023136"/>
    </source>
</evidence>
<evidence type="ECO:0000256" key="6">
    <source>
        <dbReference type="SAM" id="MobiDB-lite"/>
    </source>
</evidence>
<feature type="transmembrane region" description="Helical" evidence="7">
    <location>
        <begin position="942"/>
        <end position="958"/>
    </location>
</feature>
<organism evidence="9 10">
    <name type="scientific">Nitratidesulfovibrio vulgaris (strain ATCC 29579 / DSM 644 / CCUG 34227 / NCIMB 8303 / VKM B-1760 / Hildenborough)</name>
    <name type="common">Desulfovibrio vulgaris</name>
    <dbReference type="NCBI Taxonomy" id="882"/>
    <lineage>
        <taxon>Bacteria</taxon>
        <taxon>Pseudomonadati</taxon>
        <taxon>Thermodesulfobacteriota</taxon>
        <taxon>Desulfovibrionia</taxon>
        <taxon>Desulfovibrionales</taxon>
        <taxon>Desulfovibrionaceae</taxon>
        <taxon>Nitratidesulfovibrio</taxon>
    </lineage>
</organism>
<feature type="region of interest" description="Disordered" evidence="6">
    <location>
        <begin position="543"/>
        <end position="562"/>
    </location>
</feature>
<dbReference type="HOGENOM" id="CLU_017087_0_0_7"/>
<evidence type="ECO:0000256" key="2">
    <source>
        <dbReference type="ARBA" id="ARBA00022475"/>
    </source>
</evidence>
<feature type="transmembrane region" description="Helical" evidence="7">
    <location>
        <begin position="457"/>
        <end position="476"/>
    </location>
</feature>
<keyword evidence="10" id="KW-1185">Reference proteome</keyword>
<keyword evidence="9" id="KW-0614">Plasmid</keyword>
<feature type="transmembrane region" description="Helical" evidence="7">
    <location>
        <begin position="175"/>
        <end position="198"/>
    </location>
</feature>
<reference evidence="9 10" key="1">
    <citation type="journal article" date="2004" name="Nat. Biotechnol.">
        <title>The genome sequence of the anaerobic, sulfate-reducing bacterium Desulfovibrio vulgaris Hildenborough.</title>
        <authorList>
            <person name="Heidelberg J.F."/>
            <person name="Seshadri R."/>
            <person name="Haveman S.A."/>
            <person name="Hemme C.L."/>
            <person name="Paulsen I.T."/>
            <person name="Kolonay J.F."/>
            <person name="Eisen J.A."/>
            <person name="Ward N."/>
            <person name="Methe B."/>
            <person name="Brinkac L.M."/>
            <person name="Daugherty S.C."/>
            <person name="Deboy R.T."/>
            <person name="Dodson R.J."/>
            <person name="Durkin A.S."/>
            <person name="Madupu R."/>
            <person name="Nelson W.C."/>
            <person name="Sullivan S.A."/>
            <person name="Fouts D."/>
            <person name="Haft D.H."/>
            <person name="Selengut J."/>
            <person name="Peterson J.D."/>
            <person name="Davidsen T.M."/>
            <person name="Zafar N."/>
            <person name="Zhou L."/>
            <person name="Radune D."/>
            <person name="Dimitrov G."/>
            <person name="Hance M."/>
            <person name="Tran K."/>
            <person name="Khouri H."/>
            <person name="Gill J."/>
            <person name="Utterback T.R."/>
            <person name="Feldblyum T.V."/>
            <person name="Wall J.D."/>
            <person name="Voordouw G."/>
            <person name="Fraser C.M."/>
        </authorList>
    </citation>
    <scope>NUCLEOTIDE SEQUENCE [LARGE SCALE GENOMIC DNA]</scope>
    <source>
        <strain evidence="10">ATCC 29579 / DSM 644 / NCIMB 8303 / VKM B-1760 / Hildenborough</strain>
        <plasmid evidence="10">pDV</plasmid>
    </source>
</reference>
<proteinExistence type="predicted"/>
<feature type="domain" description="Major facilitator superfamily (MFS) profile" evidence="8">
    <location>
        <begin position="581"/>
        <end position="987"/>
    </location>
</feature>
<dbReference type="InterPro" id="IPR036259">
    <property type="entry name" value="MFS_trans_sf"/>
</dbReference>
<feature type="transmembrane region" description="Helical" evidence="7">
    <location>
        <begin position="623"/>
        <end position="641"/>
    </location>
</feature>
<dbReference type="KEGG" id="dvu:DVUA0148"/>
<dbReference type="PROSITE" id="PS50850">
    <property type="entry name" value="MFS"/>
    <property type="match status" value="1"/>
</dbReference>
<dbReference type="Pfam" id="PF07690">
    <property type="entry name" value="MFS_1"/>
    <property type="match status" value="1"/>
</dbReference>
<dbReference type="InterPro" id="IPR020846">
    <property type="entry name" value="MFS_dom"/>
</dbReference>